<feature type="signal peptide" evidence="2">
    <location>
        <begin position="1"/>
        <end position="21"/>
    </location>
</feature>
<feature type="chain" id="PRO_5023129333" evidence="2">
    <location>
        <begin position="22"/>
        <end position="321"/>
    </location>
</feature>
<dbReference type="Pfam" id="PF03401">
    <property type="entry name" value="TctC"/>
    <property type="match status" value="1"/>
</dbReference>
<comment type="similarity">
    <text evidence="1">Belongs to the UPF0065 (bug) family.</text>
</comment>
<evidence type="ECO:0000313" key="3">
    <source>
        <dbReference type="EMBL" id="TXL79439.1"/>
    </source>
</evidence>
<comment type="caution">
    <text evidence="3">The sequence shown here is derived from an EMBL/GenBank/DDBJ whole genome shotgun (WGS) entry which is preliminary data.</text>
</comment>
<dbReference type="Proteomes" id="UP000321638">
    <property type="component" value="Unassembled WGS sequence"/>
</dbReference>
<dbReference type="Gene3D" id="3.40.190.150">
    <property type="entry name" value="Bordetella uptake gene, domain 1"/>
    <property type="match status" value="1"/>
</dbReference>
<keyword evidence="2" id="KW-0732">Signal</keyword>
<dbReference type="InterPro" id="IPR042100">
    <property type="entry name" value="Bug_dom1"/>
</dbReference>
<sequence length="321" mass="33808">MHRRTLLATGLSLAVPLPALAQAYPSQPIRWIVPYPAGGGTDVVARTLAEEMKAGLGQQIIVDNKPGAATIIGAEALKQSKPDGYTIGTGDTSTLSSNPHLYKTLPYDPAKDFVLIGMMARFNLLLVVHPSVEARTVKEFIALRAAAKEPLGYATPGIGTPHHLAMELFNQRSGSKGLHVPYKGAAPAVQDLIAGQVPSMFLDLAAGIQHVRSGKVRVLAVASAKRLAALPDVPTLAEAGVADSEAYALQGLAAPAGTPKPIVERLNAELVKAVGSPTVVKRFDELGVEPISSTPEQFAETVRAESTKWGALIKELKISLD</sequence>
<dbReference type="OrthoDB" id="7374807at2"/>
<protein>
    <submittedName>
        <fullName evidence="3">Tripartite tricarboxylate transporter substrate binding protein</fullName>
    </submittedName>
</protein>
<evidence type="ECO:0000256" key="2">
    <source>
        <dbReference type="SAM" id="SignalP"/>
    </source>
</evidence>
<dbReference type="EMBL" id="VDUZ01000005">
    <property type="protein sequence ID" value="TXL79439.1"/>
    <property type="molecule type" value="Genomic_DNA"/>
</dbReference>
<dbReference type="CDD" id="cd07012">
    <property type="entry name" value="PBP2_Bug_TTT"/>
    <property type="match status" value="1"/>
</dbReference>
<accession>A0A5C8PSD2</accession>
<name>A0A5C8PSD2_9HYPH</name>
<keyword evidence="4" id="KW-1185">Reference proteome</keyword>
<reference evidence="3 4" key="1">
    <citation type="submission" date="2019-06" db="EMBL/GenBank/DDBJ databases">
        <title>New taxonomy in bacterial strain CC-CFT640, isolated from vineyard.</title>
        <authorList>
            <person name="Lin S.-Y."/>
            <person name="Tsai C.-F."/>
            <person name="Young C.-C."/>
        </authorList>
    </citation>
    <scope>NUCLEOTIDE SEQUENCE [LARGE SCALE GENOMIC DNA]</scope>
    <source>
        <strain evidence="3 4">CC-CFT640</strain>
    </source>
</reference>
<dbReference type="PIRSF" id="PIRSF017082">
    <property type="entry name" value="YflP"/>
    <property type="match status" value="1"/>
</dbReference>
<dbReference type="InterPro" id="IPR005064">
    <property type="entry name" value="BUG"/>
</dbReference>
<dbReference type="RefSeq" id="WP_147845945.1">
    <property type="nucleotide sequence ID" value="NZ_VDUZ01000005.1"/>
</dbReference>
<gene>
    <name evidence="3" type="ORF">FHP25_05655</name>
</gene>
<dbReference type="PANTHER" id="PTHR42928">
    <property type="entry name" value="TRICARBOXYLATE-BINDING PROTEIN"/>
    <property type="match status" value="1"/>
</dbReference>
<dbReference type="PANTHER" id="PTHR42928:SF5">
    <property type="entry name" value="BLR1237 PROTEIN"/>
    <property type="match status" value="1"/>
</dbReference>
<dbReference type="SUPFAM" id="SSF53850">
    <property type="entry name" value="Periplasmic binding protein-like II"/>
    <property type="match status" value="1"/>
</dbReference>
<dbReference type="AlphaFoldDB" id="A0A5C8PSD2"/>
<dbReference type="Gene3D" id="3.40.190.10">
    <property type="entry name" value="Periplasmic binding protein-like II"/>
    <property type="match status" value="1"/>
</dbReference>
<organism evidence="3 4">
    <name type="scientific">Vineibacter terrae</name>
    <dbReference type="NCBI Taxonomy" id="2586908"/>
    <lineage>
        <taxon>Bacteria</taxon>
        <taxon>Pseudomonadati</taxon>
        <taxon>Pseudomonadota</taxon>
        <taxon>Alphaproteobacteria</taxon>
        <taxon>Hyphomicrobiales</taxon>
        <taxon>Vineibacter</taxon>
    </lineage>
</organism>
<evidence type="ECO:0000313" key="4">
    <source>
        <dbReference type="Proteomes" id="UP000321638"/>
    </source>
</evidence>
<evidence type="ECO:0000256" key="1">
    <source>
        <dbReference type="ARBA" id="ARBA00006987"/>
    </source>
</evidence>
<proteinExistence type="inferred from homology"/>